<protein>
    <submittedName>
        <fullName evidence="1">Uncharacterized protein</fullName>
    </submittedName>
</protein>
<name>A0AAW1Y8W2_RUBAR</name>
<dbReference type="AlphaFoldDB" id="A0AAW1Y8W2"/>
<gene>
    <name evidence="1" type="ORF">M0R45_010241</name>
</gene>
<dbReference type="Proteomes" id="UP001457282">
    <property type="component" value="Unassembled WGS sequence"/>
</dbReference>
<keyword evidence="2" id="KW-1185">Reference proteome</keyword>
<accession>A0AAW1Y8W2</accession>
<proteinExistence type="predicted"/>
<sequence>MSTGRYLNEAHGYRGYRHEAFCSWVQGYRHEASTVMRFFAHGYEGYRHEAHGYLNEAHGYRGYRHEAFWLSAIANVLNS</sequence>
<evidence type="ECO:0000313" key="1">
    <source>
        <dbReference type="EMBL" id="KAK9944681.1"/>
    </source>
</evidence>
<dbReference type="EMBL" id="JBEDUW010000002">
    <property type="protein sequence ID" value="KAK9944681.1"/>
    <property type="molecule type" value="Genomic_DNA"/>
</dbReference>
<organism evidence="1 2">
    <name type="scientific">Rubus argutus</name>
    <name type="common">Southern blackberry</name>
    <dbReference type="NCBI Taxonomy" id="59490"/>
    <lineage>
        <taxon>Eukaryota</taxon>
        <taxon>Viridiplantae</taxon>
        <taxon>Streptophyta</taxon>
        <taxon>Embryophyta</taxon>
        <taxon>Tracheophyta</taxon>
        <taxon>Spermatophyta</taxon>
        <taxon>Magnoliopsida</taxon>
        <taxon>eudicotyledons</taxon>
        <taxon>Gunneridae</taxon>
        <taxon>Pentapetalae</taxon>
        <taxon>rosids</taxon>
        <taxon>fabids</taxon>
        <taxon>Rosales</taxon>
        <taxon>Rosaceae</taxon>
        <taxon>Rosoideae</taxon>
        <taxon>Rosoideae incertae sedis</taxon>
        <taxon>Rubus</taxon>
    </lineage>
</organism>
<reference evidence="1 2" key="1">
    <citation type="journal article" date="2023" name="G3 (Bethesda)">
        <title>A chromosome-length genome assembly and annotation of blackberry (Rubus argutus, cv. 'Hillquist').</title>
        <authorList>
            <person name="Bruna T."/>
            <person name="Aryal R."/>
            <person name="Dudchenko O."/>
            <person name="Sargent D.J."/>
            <person name="Mead D."/>
            <person name="Buti M."/>
            <person name="Cavallini A."/>
            <person name="Hytonen T."/>
            <person name="Andres J."/>
            <person name="Pham M."/>
            <person name="Weisz D."/>
            <person name="Mascagni F."/>
            <person name="Usai G."/>
            <person name="Natali L."/>
            <person name="Bassil N."/>
            <person name="Fernandez G.E."/>
            <person name="Lomsadze A."/>
            <person name="Armour M."/>
            <person name="Olukolu B."/>
            <person name="Poorten T."/>
            <person name="Britton C."/>
            <person name="Davik J."/>
            <person name="Ashrafi H."/>
            <person name="Aiden E.L."/>
            <person name="Borodovsky M."/>
            <person name="Worthington M."/>
        </authorList>
    </citation>
    <scope>NUCLEOTIDE SEQUENCE [LARGE SCALE GENOMIC DNA]</scope>
    <source>
        <strain evidence="1">PI 553951</strain>
    </source>
</reference>
<evidence type="ECO:0000313" key="2">
    <source>
        <dbReference type="Proteomes" id="UP001457282"/>
    </source>
</evidence>
<comment type="caution">
    <text evidence="1">The sequence shown here is derived from an EMBL/GenBank/DDBJ whole genome shotgun (WGS) entry which is preliminary data.</text>
</comment>